<sequence length="58" mass="6510">MGERGHEPAYVVAHAAVANCIVEDTPVDDPPVTCSDYSHWHDYGNNRSQIRFSRSITH</sequence>
<protein>
    <submittedName>
        <fullName evidence="1">Uncharacterized protein</fullName>
    </submittedName>
</protein>
<evidence type="ECO:0000313" key="1">
    <source>
        <dbReference type="EMBL" id="CPR15307.1"/>
    </source>
</evidence>
<reference evidence="2" key="1">
    <citation type="submission" date="2015-02" db="EMBL/GenBank/DDBJ databases">
        <authorList>
            <person name="Chooi Y.-H."/>
        </authorList>
    </citation>
    <scope>NUCLEOTIDE SEQUENCE [LARGE SCALE GENOMIC DNA]</scope>
    <source>
        <strain evidence="2">strain Y</strain>
    </source>
</reference>
<dbReference type="KEGG" id="fiy:BN1229_v1_0300"/>
<dbReference type="Proteomes" id="UP000033187">
    <property type="component" value="Chromosome 1"/>
</dbReference>
<dbReference type="AlphaFoldDB" id="A0A0D6JAC2"/>
<organism evidence="1 2">
    <name type="scientific">Candidatus Filomicrobium marinum</name>
    <dbReference type="NCBI Taxonomy" id="1608628"/>
    <lineage>
        <taxon>Bacteria</taxon>
        <taxon>Pseudomonadati</taxon>
        <taxon>Pseudomonadota</taxon>
        <taxon>Alphaproteobacteria</taxon>
        <taxon>Hyphomicrobiales</taxon>
        <taxon>Hyphomicrobiaceae</taxon>
        <taxon>Filomicrobium</taxon>
    </lineage>
</organism>
<name>A0A0D6JAC2_9HYPH</name>
<accession>A0A0D6JAC2</accession>
<keyword evidence="2" id="KW-1185">Reference proteome</keyword>
<dbReference type="KEGG" id="fil:BN1229_v1_0295"/>
<proteinExistence type="predicted"/>
<gene>
    <name evidence="1" type="ORF">YBN1229_v1_0300</name>
</gene>
<evidence type="ECO:0000313" key="2">
    <source>
        <dbReference type="Proteomes" id="UP000033187"/>
    </source>
</evidence>
<dbReference type="EMBL" id="LN829119">
    <property type="protein sequence ID" value="CPR15307.1"/>
    <property type="molecule type" value="Genomic_DNA"/>
</dbReference>